<dbReference type="InterPro" id="IPR001647">
    <property type="entry name" value="HTH_TetR"/>
</dbReference>
<name>B9XA93_PEDPL</name>
<dbReference type="InterPro" id="IPR039536">
    <property type="entry name" value="TetR_C_Proteobacteria"/>
</dbReference>
<evidence type="ECO:0000256" key="3">
    <source>
        <dbReference type="ARBA" id="ARBA00023163"/>
    </source>
</evidence>
<dbReference type="PANTHER" id="PTHR30055">
    <property type="entry name" value="HTH-TYPE TRANSCRIPTIONAL REGULATOR RUTR"/>
    <property type="match status" value="1"/>
</dbReference>
<feature type="transmembrane region" description="Helical" evidence="6">
    <location>
        <begin position="130"/>
        <end position="153"/>
    </location>
</feature>
<feature type="domain" description="HTH tetR-type" evidence="7">
    <location>
        <begin position="191"/>
        <end position="251"/>
    </location>
</feature>
<evidence type="ECO:0000259" key="7">
    <source>
        <dbReference type="PROSITE" id="PS50977"/>
    </source>
</evidence>
<dbReference type="InterPro" id="IPR050109">
    <property type="entry name" value="HTH-type_TetR-like_transc_reg"/>
</dbReference>
<feature type="region of interest" description="Disordered" evidence="5">
    <location>
        <begin position="1"/>
        <end position="44"/>
    </location>
</feature>
<dbReference type="PRINTS" id="PR00455">
    <property type="entry name" value="HTHTETR"/>
</dbReference>
<dbReference type="Pfam" id="PF00440">
    <property type="entry name" value="TetR_N"/>
    <property type="match status" value="1"/>
</dbReference>
<comment type="caution">
    <text evidence="8">The sequence shown here is derived from an EMBL/GenBank/DDBJ whole genome shotgun (WGS) entry which is preliminary data.</text>
</comment>
<dbReference type="SUPFAM" id="SSF46689">
    <property type="entry name" value="Homeodomain-like"/>
    <property type="match status" value="1"/>
</dbReference>
<dbReference type="AlphaFoldDB" id="B9XA93"/>
<organism evidence="8 9">
    <name type="scientific">Pedosphaera parvula (strain Ellin514)</name>
    <dbReference type="NCBI Taxonomy" id="320771"/>
    <lineage>
        <taxon>Bacteria</taxon>
        <taxon>Pseudomonadati</taxon>
        <taxon>Verrucomicrobiota</taxon>
        <taxon>Pedosphaerae</taxon>
        <taxon>Pedosphaerales</taxon>
        <taxon>Pedosphaeraceae</taxon>
        <taxon>Pedosphaera</taxon>
    </lineage>
</organism>
<keyword evidence="2 4" id="KW-0238">DNA-binding</keyword>
<dbReference type="GO" id="GO:0000976">
    <property type="term" value="F:transcription cis-regulatory region binding"/>
    <property type="evidence" value="ECO:0007669"/>
    <property type="project" value="TreeGrafter"/>
</dbReference>
<evidence type="ECO:0000256" key="1">
    <source>
        <dbReference type="ARBA" id="ARBA00023015"/>
    </source>
</evidence>
<dbReference type="Proteomes" id="UP000003688">
    <property type="component" value="Unassembled WGS sequence"/>
</dbReference>
<dbReference type="InterPro" id="IPR009057">
    <property type="entry name" value="Homeodomain-like_sf"/>
</dbReference>
<dbReference type="Gene3D" id="1.10.357.10">
    <property type="entry name" value="Tetracycline Repressor, domain 2"/>
    <property type="match status" value="1"/>
</dbReference>
<keyword evidence="9" id="KW-1185">Reference proteome</keyword>
<keyword evidence="3" id="KW-0804">Transcription</keyword>
<evidence type="ECO:0000256" key="6">
    <source>
        <dbReference type="SAM" id="Phobius"/>
    </source>
</evidence>
<sequence>MGGIIGNVVRQSDARRTLTGVDPHLRRPHPGGQPKPVHGQPMPLGEIQEHGRVAARSHDTAGLRIGRQPMFLQVLSAPNDRHAILSVQAVLGAAIRTDRSRRAVCALELMPCGLAVLTIAHRTYDRRTNYLNGSLTALATGEATLLVFFHVLVSMFKTGLSSPYCQASGLGCRMSDMQNDPTTQTTLDRSEQKRHTVLQSAEELFLTRGFDGTSMDEVAVHAGVSKQTVYNQFANKASLFVEIVQSMTAQGTERVQTEMREPKTLAQVAAELSGHAERLLTIVMTQSCAMRRLVIAEADRFPELGRALYDGGPGRAIAGLAVHIQRWADRDLLSVSDAMVAATQFNWLVMGEPVNKAMFRADYVLSQAERGRHIEQAVRFFIAAYRIQSKHKQTEGMTKQGVKF</sequence>
<dbReference type="STRING" id="320771.Cflav_PD6069"/>
<proteinExistence type="predicted"/>
<protein>
    <submittedName>
        <fullName evidence="8">Transcriptional regulator, TetR family</fullName>
    </submittedName>
</protein>
<dbReference type="Pfam" id="PF14246">
    <property type="entry name" value="TetR_C_7"/>
    <property type="match status" value="1"/>
</dbReference>
<accession>B9XA93</accession>
<feature type="DNA-binding region" description="H-T-H motif" evidence="4">
    <location>
        <begin position="214"/>
        <end position="233"/>
    </location>
</feature>
<dbReference type="SUPFAM" id="SSF48498">
    <property type="entry name" value="Tetracyclin repressor-like, C-terminal domain"/>
    <property type="match status" value="1"/>
</dbReference>
<dbReference type="FunFam" id="1.10.10.60:FF:000141">
    <property type="entry name" value="TetR family transcriptional regulator"/>
    <property type="match status" value="1"/>
</dbReference>
<dbReference type="GO" id="GO:0003700">
    <property type="term" value="F:DNA-binding transcription factor activity"/>
    <property type="evidence" value="ECO:0007669"/>
    <property type="project" value="TreeGrafter"/>
</dbReference>
<reference evidence="8 9" key="1">
    <citation type="journal article" date="2011" name="J. Bacteriol.">
        <title>Genome sequence of 'Pedosphaera parvula' Ellin514, an aerobic Verrucomicrobial isolate from pasture soil.</title>
        <authorList>
            <person name="Kant R."/>
            <person name="van Passel M.W."/>
            <person name="Sangwan P."/>
            <person name="Palva A."/>
            <person name="Lucas S."/>
            <person name="Copeland A."/>
            <person name="Lapidus A."/>
            <person name="Glavina Del Rio T."/>
            <person name="Dalin E."/>
            <person name="Tice H."/>
            <person name="Bruce D."/>
            <person name="Goodwin L."/>
            <person name="Pitluck S."/>
            <person name="Chertkov O."/>
            <person name="Larimer F.W."/>
            <person name="Land M.L."/>
            <person name="Hauser L."/>
            <person name="Brettin T.S."/>
            <person name="Detter J.C."/>
            <person name="Han S."/>
            <person name="de Vos W.M."/>
            <person name="Janssen P.H."/>
            <person name="Smidt H."/>
        </authorList>
    </citation>
    <scope>NUCLEOTIDE SEQUENCE [LARGE SCALE GENOMIC DNA]</scope>
    <source>
        <strain evidence="8 9">Ellin514</strain>
    </source>
</reference>
<dbReference type="EMBL" id="ABOX02000001">
    <property type="protein sequence ID" value="EEF63434.1"/>
    <property type="molecule type" value="Genomic_DNA"/>
</dbReference>
<gene>
    <name evidence="8" type="ORF">Cflav_PD6069</name>
</gene>
<keyword evidence="6" id="KW-0472">Membrane</keyword>
<dbReference type="InterPro" id="IPR036271">
    <property type="entry name" value="Tet_transcr_reg_TetR-rel_C_sf"/>
</dbReference>
<keyword evidence="6" id="KW-0812">Transmembrane</keyword>
<evidence type="ECO:0000313" key="9">
    <source>
        <dbReference type="Proteomes" id="UP000003688"/>
    </source>
</evidence>
<dbReference type="PROSITE" id="PS50977">
    <property type="entry name" value="HTH_TETR_2"/>
    <property type="match status" value="1"/>
</dbReference>
<keyword evidence="6" id="KW-1133">Transmembrane helix</keyword>
<evidence type="ECO:0000256" key="4">
    <source>
        <dbReference type="PROSITE-ProRule" id="PRU00335"/>
    </source>
</evidence>
<evidence type="ECO:0000256" key="5">
    <source>
        <dbReference type="SAM" id="MobiDB-lite"/>
    </source>
</evidence>
<keyword evidence="1" id="KW-0805">Transcription regulation</keyword>
<dbReference type="PANTHER" id="PTHR30055:SF146">
    <property type="entry name" value="HTH-TYPE TRANSCRIPTIONAL DUAL REGULATOR CECR"/>
    <property type="match status" value="1"/>
</dbReference>
<evidence type="ECO:0000256" key="2">
    <source>
        <dbReference type="ARBA" id="ARBA00023125"/>
    </source>
</evidence>
<evidence type="ECO:0000313" key="8">
    <source>
        <dbReference type="EMBL" id="EEF63434.1"/>
    </source>
</evidence>